<proteinExistence type="predicted"/>
<dbReference type="AlphaFoldDB" id="A0A9E7R471"/>
<dbReference type="Proteomes" id="UP001057580">
    <property type="component" value="Chromosome"/>
</dbReference>
<evidence type="ECO:0000313" key="2">
    <source>
        <dbReference type="EMBL" id="UWM55093.1"/>
    </source>
</evidence>
<dbReference type="KEGG" id="ssai:N0B31_02155"/>
<keyword evidence="1" id="KW-0812">Transmembrane</keyword>
<name>A0A9E7R471_9EURY</name>
<sequence>MATLPAAERSPSLRRLARFRRRVDDWRIREHLRRTEWALRRADVDGLTADQRAGRERNLDRLREYRARGQFPRNRHHERRTPVFVDDSGTHCAVGHLLREDERSDLVRPVRERNNTLRVEDLPADDPVVAWGAANGFTRAELARIQPAYPEAVQFATDCGPVPCWLAGVLASVVGLAAAGAVEWVGYRLCGEWFPDNALKRRGALAYLSVLALLLAPLVALLTYALFP</sequence>
<organism evidence="2 3">
    <name type="scientific">Salinirubellus salinus</name>
    <dbReference type="NCBI Taxonomy" id="1364945"/>
    <lineage>
        <taxon>Archaea</taxon>
        <taxon>Methanobacteriati</taxon>
        <taxon>Methanobacteriota</taxon>
        <taxon>Stenosarchaea group</taxon>
        <taxon>Halobacteria</taxon>
        <taxon>Halobacteriales</taxon>
        <taxon>Natronomonadaceae</taxon>
        <taxon>Salinirubellus</taxon>
    </lineage>
</organism>
<dbReference type="RefSeq" id="WP_260594145.1">
    <property type="nucleotide sequence ID" value="NZ_CP104003.1"/>
</dbReference>
<feature type="transmembrane region" description="Helical" evidence="1">
    <location>
        <begin position="165"/>
        <end position="185"/>
    </location>
</feature>
<evidence type="ECO:0000313" key="3">
    <source>
        <dbReference type="Proteomes" id="UP001057580"/>
    </source>
</evidence>
<evidence type="ECO:0000256" key="1">
    <source>
        <dbReference type="SAM" id="Phobius"/>
    </source>
</evidence>
<dbReference type="GeneID" id="74941187"/>
<protein>
    <submittedName>
        <fullName evidence="2">Uncharacterized protein</fullName>
    </submittedName>
</protein>
<keyword evidence="1" id="KW-1133">Transmembrane helix</keyword>
<reference evidence="2" key="1">
    <citation type="submission" date="2022-09" db="EMBL/GenBank/DDBJ databases">
        <title>Diverse halophilic archaea isolated from saline environments.</title>
        <authorList>
            <person name="Cui H.-L."/>
        </authorList>
    </citation>
    <scope>NUCLEOTIDE SEQUENCE</scope>
    <source>
        <strain evidence="2">ZS-35-S2</strain>
    </source>
</reference>
<keyword evidence="1" id="KW-0472">Membrane</keyword>
<gene>
    <name evidence="2" type="ORF">N0B31_02155</name>
</gene>
<keyword evidence="3" id="KW-1185">Reference proteome</keyword>
<accession>A0A9E7R471</accession>
<dbReference type="EMBL" id="CP104003">
    <property type="protein sequence ID" value="UWM55093.1"/>
    <property type="molecule type" value="Genomic_DNA"/>
</dbReference>
<feature type="transmembrane region" description="Helical" evidence="1">
    <location>
        <begin position="205"/>
        <end position="227"/>
    </location>
</feature>